<keyword evidence="4" id="KW-0408">Iron</keyword>
<evidence type="ECO:0000313" key="7">
    <source>
        <dbReference type="EMBL" id="CRL60562.1"/>
    </source>
</evidence>
<keyword evidence="10" id="KW-1185">Reference proteome</keyword>
<keyword evidence="2" id="KW-0479">Metal-binding</keyword>
<evidence type="ECO:0000313" key="10">
    <source>
        <dbReference type="Proteomes" id="UP000619976"/>
    </source>
</evidence>
<dbReference type="PROSITE" id="PS00198">
    <property type="entry name" value="4FE4S_FER_1"/>
    <property type="match status" value="1"/>
</dbReference>
<gene>
    <name evidence="7" type="primary">ydhX_1</name>
    <name evidence="7" type="ORF">BN1804_01022</name>
    <name evidence="8" type="ORF">JFQ69_04970</name>
</gene>
<dbReference type="InterPro" id="IPR050954">
    <property type="entry name" value="ET_IronSulfur_Cluster-Binding"/>
</dbReference>
<dbReference type="EMBL" id="JAEKCB010000002">
    <property type="protein sequence ID" value="MBJ2117018.1"/>
    <property type="molecule type" value="Genomic_DNA"/>
</dbReference>
<evidence type="ECO:0000313" key="9">
    <source>
        <dbReference type="Proteomes" id="UP000183920"/>
    </source>
</evidence>
<name>A0A0G4Q3V5_9GAMM</name>
<dbReference type="PROSITE" id="PS51379">
    <property type="entry name" value="4FE4S_FER_2"/>
    <property type="match status" value="3"/>
</dbReference>
<evidence type="ECO:0000256" key="1">
    <source>
        <dbReference type="ARBA" id="ARBA00022485"/>
    </source>
</evidence>
<dbReference type="GO" id="GO:0046872">
    <property type="term" value="F:metal ion binding"/>
    <property type="evidence" value="ECO:0007669"/>
    <property type="project" value="UniProtKB-KW"/>
</dbReference>
<evidence type="ECO:0000256" key="2">
    <source>
        <dbReference type="ARBA" id="ARBA00022723"/>
    </source>
</evidence>
<accession>A0A379ENB4</accession>
<dbReference type="Pfam" id="PF12797">
    <property type="entry name" value="Fer4_2"/>
    <property type="match status" value="1"/>
</dbReference>
<evidence type="ECO:0000313" key="8">
    <source>
        <dbReference type="EMBL" id="MBJ2117018.1"/>
    </source>
</evidence>
<dbReference type="GO" id="GO:0051539">
    <property type="term" value="F:4 iron, 4 sulfur cluster binding"/>
    <property type="evidence" value="ECO:0007669"/>
    <property type="project" value="UniProtKB-KW"/>
</dbReference>
<accession>A0A0G4Q3V5</accession>
<dbReference type="InterPro" id="IPR017896">
    <property type="entry name" value="4Fe4S_Fe-S-bd"/>
</dbReference>
<feature type="domain" description="4Fe-4S ferredoxin-type" evidence="6">
    <location>
        <begin position="8"/>
        <end position="36"/>
    </location>
</feature>
<dbReference type="CDD" id="cd10551">
    <property type="entry name" value="PsrB"/>
    <property type="match status" value="1"/>
</dbReference>
<dbReference type="PANTHER" id="PTHR43177:SF3">
    <property type="entry name" value="PROTEIN NRFC HOMOLOG"/>
    <property type="match status" value="1"/>
</dbReference>
<reference evidence="8 10" key="3">
    <citation type="submission" date="2020-12" db="EMBL/GenBank/DDBJ databases">
        <title>Enhanced detection system for hospital associated transmission using whole genome sequencing surveillance.</title>
        <authorList>
            <person name="Harrison L.H."/>
            <person name="Van Tyne D."/>
            <person name="Marsh J.W."/>
            <person name="Griffith M.P."/>
            <person name="Snyder D.J."/>
            <person name="Cooper V.S."/>
            <person name="Mustapha M."/>
        </authorList>
    </citation>
    <scope>NUCLEOTIDE SEQUENCE [LARGE SCALE GENOMIC DNA]</scope>
    <source>
        <strain evidence="8 10">PR00195</strain>
    </source>
</reference>
<dbReference type="AlphaFoldDB" id="A0A0G4Q3V5"/>
<reference evidence="7" key="2">
    <citation type="submission" date="2015-06" db="EMBL/GenBank/DDBJ databases">
        <authorList>
            <person name="Urmite Genomes Urmite Genomes"/>
        </authorList>
    </citation>
    <scope>NUCLEOTIDE SEQUENCE [LARGE SCALE GENOMIC DNA]</scope>
    <source>
        <strain evidence="7">CSUR P1867</strain>
    </source>
</reference>
<evidence type="ECO:0000256" key="3">
    <source>
        <dbReference type="ARBA" id="ARBA00022737"/>
    </source>
</evidence>
<keyword evidence="1" id="KW-0004">4Fe-4S</keyword>
<evidence type="ECO:0000256" key="5">
    <source>
        <dbReference type="ARBA" id="ARBA00023014"/>
    </source>
</evidence>
<proteinExistence type="predicted"/>
<dbReference type="Pfam" id="PF13247">
    <property type="entry name" value="Fer4_11"/>
    <property type="match status" value="1"/>
</dbReference>
<dbReference type="PANTHER" id="PTHR43177">
    <property type="entry name" value="PROTEIN NRFC"/>
    <property type="match status" value="1"/>
</dbReference>
<keyword evidence="3" id="KW-0677">Repeat</keyword>
<keyword evidence="5" id="KW-0411">Iron-sulfur</keyword>
<feature type="domain" description="4Fe-4S ferredoxin-type" evidence="6">
    <location>
        <begin position="55"/>
        <end position="86"/>
    </location>
</feature>
<reference evidence="9" key="1">
    <citation type="submission" date="2015-06" db="EMBL/GenBank/DDBJ databases">
        <authorList>
            <person name="Urmite Genomes"/>
        </authorList>
    </citation>
    <scope>NUCLEOTIDE SEQUENCE [LARGE SCALE GENOMIC DNA]</scope>
    <source>
        <strain evidence="9">CSUR P1867</strain>
    </source>
</reference>
<dbReference type="RefSeq" id="WP_006533391.1">
    <property type="nucleotide sequence ID" value="NZ_CAXOKJ010000014.1"/>
</dbReference>
<evidence type="ECO:0000256" key="4">
    <source>
        <dbReference type="ARBA" id="ARBA00023004"/>
    </source>
</evidence>
<dbReference type="InterPro" id="IPR017900">
    <property type="entry name" value="4Fe4S_Fe_S_CS"/>
</dbReference>
<dbReference type="EMBL" id="CVRY01000002">
    <property type="protein sequence ID" value="CRL60562.1"/>
    <property type="molecule type" value="Genomic_DNA"/>
</dbReference>
<feature type="domain" description="4Fe-4S ferredoxin-type" evidence="6">
    <location>
        <begin position="87"/>
        <end position="116"/>
    </location>
</feature>
<organism evidence="7 9">
    <name type="scientific">Proteus penneri</name>
    <dbReference type="NCBI Taxonomy" id="102862"/>
    <lineage>
        <taxon>Bacteria</taxon>
        <taxon>Pseudomonadati</taxon>
        <taxon>Pseudomonadota</taxon>
        <taxon>Gammaproteobacteria</taxon>
        <taxon>Enterobacterales</taxon>
        <taxon>Morganellaceae</taxon>
        <taxon>Proteus</taxon>
    </lineage>
</organism>
<protein>
    <submittedName>
        <fullName evidence="8">4Fe-4S dicluster domain-containing protein</fullName>
    </submittedName>
    <submittedName>
        <fullName evidence="7">Putative ferredoxin-like protein YdhX</fullName>
    </submittedName>
</protein>
<evidence type="ECO:0000259" key="6">
    <source>
        <dbReference type="PROSITE" id="PS51379"/>
    </source>
</evidence>
<dbReference type="Gene3D" id="3.30.70.20">
    <property type="match status" value="2"/>
</dbReference>
<dbReference type="GeneID" id="76523499"/>
<dbReference type="SUPFAM" id="SSF54862">
    <property type="entry name" value="4Fe-4S ferredoxins"/>
    <property type="match status" value="1"/>
</dbReference>
<sequence>MNNNDKQFVMLHDEKRCIGCQACTVACKVINDIPEGFSRLQVQIQGPHNDEAGHPHYQFFRVSCQHCEDAPCVSVCPTGASFIDENGIVQVKKELCIGCDYCVGACPYHVRYINPVTHIADKCNFCSDTRLAEGELPACVSVCPTDALAFGRIDSPEIQAWIKQKSVYQYQLDNVGKPSLFRRKEIHQGDKA</sequence>
<dbReference type="Proteomes" id="UP000619976">
    <property type="component" value="Unassembled WGS sequence"/>
</dbReference>
<dbReference type="Proteomes" id="UP000183920">
    <property type="component" value="Unassembled WGS sequence"/>
</dbReference>
<dbReference type="FunFam" id="3.30.70.20:FF:000014">
    <property type="entry name" value="Cytochrome c nitrite reductase, Fe-S protein"/>
    <property type="match status" value="1"/>
</dbReference>